<evidence type="ECO:0000313" key="1">
    <source>
        <dbReference type="EMBL" id="KAJ8626120.1"/>
    </source>
</evidence>
<reference evidence="1 2" key="1">
    <citation type="journal article" date="2022" name="Hortic Res">
        <title>A haplotype resolved chromosomal level avocado genome allows analysis of novel avocado genes.</title>
        <authorList>
            <person name="Nath O."/>
            <person name="Fletcher S.J."/>
            <person name="Hayward A."/>
            <person name="Shaw L.M."/>
            <person name="Masouleh A.K."/>
            <person name="Furtado A."/>
            <person name="Henry R.J."/>
            <person name="Mitter N."/>
        </authorList>
    </citation>
    <scope>NUCLEOTIDE SEQUENCE [LARGE SCALE GENOMIC DNA]</scope>
    <source>
        <strain evidence="2">cv. Hass</strain>
    </source>
</reference>
<dbReference type="Proteomes" id="UP001234297">
    <property type="component" value="Chromosome 6"/>
</dbReference>
<dbReference type="EMBL" id="CM056814">
    <property type="protein sequence ID" value="KAJ8626120.1"/>
    <property type="molecule type" value="Genomic_DNA"/>
</dbReference>
<protein>
    <submittedName>
        <fullName evidence="1">Uncharacterized protein</fullName>
    </submittedName>
</protein>
<sequence length="265" mass="29894">MASASASASRGNSNAGRIANATATLYSDNQAFMAEIRKSLAFFKAISVDLEKDNQFEKVKELEEAVLELLSTWDDCMHFSMALESIGNSYQPKDELTDFKKLLEDEIVKIKRNSPSVPQNNPFFRQFKEAIWVKLQPSIFEYLKNVHHAGQPMPGEEQEELVMTSTQCNLLNIKCPLSGKPVTQLENPVRSTDCKHIYEKDVVVQYINSKKSTNVQCPAAGCPKMLERRKLLCDPLLLIEIDELRSQSLQTAPSTVVEDFTELED</sequence>
<keyword evidence="2" id="KW-1185">Reference proteome</keyword>
<evidence type="ECO:0000313" key="2">
    <source>
        <dbReference type="Proteomes" id="UP001234297"/>
    </source>
</evidence>
<proteinExistence type="predicted"/>
<accession>A0ACC2KYM4</accession>
<gene>
    <name evidence="1" type="ORF">MRB53_019427</name>
</gene>
<organism evidence="1 2">
    <name type="scientific">Persea americana</name>
    <name type="common">Avocado</name>
    <dbReference type="NCBI Taxonomy" id="3435"/>
    <lineage>
        <taxon>Eukaryota</taxon>
        <taxon>Viridiplantae</taxon>
        <taxon>Streptophyta</taxon>
        <taxon>Embryophyta</taxon>
        <taxon>Tracheophyta</taxon>
        <taxon>Spermatophyta</taxon>
        <taxon>Magnoliopsida</taxon>
        <taxon>Magnoliidae</taxon>
        <taxon>Laurales</taxon>
        <taxon>Lauraceae</taxon>
        <taxon>Persea</taxon>
    </lineage>
</organism>
<comment type="caution">
    <text evidence="1">The sequence shown here is derived from an EMBL/GenBank/DDBJ whole genome shotgun (WGS) entry which is preliminary data.</text>
</comment>
<name>A0ACC2KYM4_PERAE</name>